<comment type="caution">
    <text evidence="1">The sequence shown here is derived from an EMBL/GenBank/DDBJ whole genome shotgun (WGS) entry which is preliminary data.</text>
</comment>
<keyword evidence="2" id="KW-1185">Reference proteome</keyword>
<evidence type="ECO:0000313" key="1">
    <source>
        <dbReference type="EMBL" id="GMQ30609.1"/>
    </source>
</evidence>
<protein>
    <recommendedName>
        <fullName evidence="3">DUF1460 domain-containing protein</fullName>
    </recommendedName>
</protein>
<dbReference type="EMBL" id="BTPD01000010">
    <property type="protein sequence ID" value="GMQ30609.1"/>
    <property type="molecule type" value="Genomic_DNA"/>
</dbReference>
<dbReference type="InterPro" id="IPR038765">
    <property type="entry name" value="Papain-like_cys_pep_sf"/>
</dbReference>
<organism evidence="1 2">
    <name type="scientific">Algoriphagus confluentis</name>
    <dbReference type="NCBI Taxonomy" id="1697556"/>
    <lineage>
        <taxon>Bacteria</taxon>
        <taxon>Pseudomonadati</taxon>
        <taxon>Bacteroidota</taxon>
        <taxon>Cytophagia</taxon>
        <taxon>Cytophagales</taxon>
        <taxon>Cyclobacteriaceae</taxon>
        <taxon>Algoriphagus</taxon>
    </lineage>
</organism>
<accession>A0ABQ6PRK9</accession>
<dbReference type="Gene3D" id="2.30.260.10">
    <property type="entry name" value="putative xylanase like domain"/>
    <property type="match status" value="1"/>
</dbReference>
<proteinExistence type="predicted"/>
<evidence type="ECO:0008006" key="3">
    <source>
        <dbReference type="Google" id="ProtNLM"/>
    </source>
</evidence>
<evidence type="ECO:0000313" key="2">
    <source>
        <dbReference type="Proteomes" id="UP001338309"/>
    </source>
</evidence>
<name>A0ABQ6PRK9_9BACT</name>
<dbReference type="Proteomes" id="UP001338309">
    <property type="component" value="Unassembled WGS sequence"/>
</dbReference>
<gene>
    <name evidence="1" type="ORF">Aconfl_32520</name>
</gene>
<dbReference type="InterPro" id="IPR010846">
    <property type="entry name" value="AmiA-like"/>
</dbReference>
<reference evidence="1 2" key="1">
    <citation type="submission" date="2023-08" db="EMBL/GenBank/DDBJ databases">
        <title>Draft genome sequence of Algoriphagus confluentis.</title>
        <authorList>
            <person name="Takatani N."/>
            <person name="Hosokawa M."/>
            <person name="Sawabe T."/>
        </authorList>
    </citation>
    <scope>NUCLEOTIDE SEQUENCE [LARGE SCALE GENOMIC DNA]</scope>
    <source>
        <strain evidence="1 2">NBRC 111222</strain>
    </source>
</reference>
<dbReference type="Pfam" id="PF07313">
    <property type="entry name" value="AmiA-like"/>
    <property type="match status" value="1"/>
</dbReference>
<dbReference type="SUPFAM" id="SSF54001">
    <property type="entry name" value="Cysteine proteinases"/>
    <property type="match status" value="1"/>
</dbReference>
<sequence length="335" mass="37878">MQKGFDDFIKKTLKIRWNSTLPKKGIALVKIFLKPLLFRFKLKKKYLPLSNLHPMKPILALFAFLCPLFLSAQTVCSLESRQLLDKELENLASETAKNQSIQEWVVEIGRDFLGTPYVEKTLEIPGPEQLVINLQGVDCTTFLEAVVTLARMTEMQDLSFEQFEKELEKLRYRSGKNEGYPSRLHYFTEWIVANQKKGIIQDITAEIGGSPYPNSPSFMSENPQFYPQLSEPANLAKIREAETQISQYAYSFIPKEKIQSLEKGIQSGDLIAITTPMANLDVVHVGFAVWQNGRVHLLHASSKNKEVEISALPLHDYLAGNKGQSGIMVARLTGN</sequence>
<dbReference type="Gene3D" id="1.10.3670.10">
    <property type="entry name" value="Putative xylanase like domain"/>
    <property type="match status" value="1"/>
</dbReference>